<dbReference type="GeneID" id="19236074"/>
<accession>U1HJF8</accession>
<proteinExistence type="predicted"/>
<reference evidence="2" key="1">
    <citation type="journal article" date="2014" name="BMC Genomics">
        <title>Genome characteristics reveal the impact of lichenization on lichen-forming fungus Endocarpon pusillum Hedwig (Verrucariales, Ascomycota).</title>
        <authorList>
            <person name="Wang Y.-Y."/>
            <person name="Liu B."/>
            <person name="Zhang X.-Y."/>
            <person name="Zhou Q.-M."/>
            <person name="Zhang T."/>
            <person name="Li H."/>
            <person name="Yu Y.-F."/>
            <person name="Zhang X.-L."/>
            <person name="Hao X.-Y."/>
            <person name="Wang M."/>
            <person name="Wang L."/>
            <person name="Wei J.-C."/>
        </authorList>
    </citation>
    <scope>NUCLEOTIDE SEQUENCE [LARGE SCALE GENOMIC DNA]</scope>
    <source>
        <strain evidence="2">Z07020 / HMAS-L-300199</strain>
    </source>
</reference>
<protein>
    <submittedName>
        <fullName evidence="1">Uncharacterized protein</fullName>
    </submittedName>
</protein>
<name>U1HJF8_ENDPU</name>
<sequence length="77" mass="6957">MGVGLTSEVGGCVDAGGGGAGEGFCIDVCSGKVVGGRGSDTVAGGPLCPWSGGGEAVGAVPVEDVLEGSCKGDGGAG</sequence>
<evidence type="ECO:0000313" key="2">
    <source>
        <dbReference type="Proteomes" id="UP000019373"/>
    </source>
</evidence>
<organism evidence="1 2">
    <name type="scientific">Endocarpon pusillum (strain Z07020 / HMAS-L-300199)</name>
    <name type="common">Lichen-forming fungus</name>
    <dbReference type="NCBI Taxonomy" id="1263415"/>
    <lineage>
        <taxon>Eukaryota</taxon>
        <taxon>Fungi</taxon>
        <taxon>Dikarya</taxon>
        <taxon>Ascomycota</taxon>
        <taxon>Pezizomycotina</taxon>
        <taxon>Eurotiomycetes</taxon>
        <taxon>Chaetothyriomycetidae</taxon>
        <taxon>Verrucariales</taxon>
        <taxon>Verrucariaceae</taxon>
        <taxon>Endocarpon</taxon>
    </lineage>
</organism>
<dbReference type="Proteomes" id="UP000019373">
    <property type="component" value="Unassembled WGS sequence"/>
</dbReference>
<dbReference type="EMBL" id="KE721469">
    <property type="protein sequence ID" value="ERF69059.1"/>
    <property type="molecule type" value="Genomic_DNA"/>
</dbReference>
<gene>
    <name evidence="1" type="ORF">EPUS_01015</name>
</gene>
<keyword evidence="2" id="KW-1185">Reference proteome</keyword>
<dbReference type="AlphaFoldDB" id="U1HJF8"/>
<dbReference type="HOGENOM" id="CLU_2638069_0_0_1"/>
<dbReference type="RefSeq" id="XP_007805119.1">
    <property type="nucleotide sequence ID" value="XM_007806928.1"/>
</dbReference>
<evidence type="ECO:0000313" key="1">
    <source>
        <dbReference type="EMBL" id="ERF69059.1"/>
    </source>
</evidence>